<evidence type="ECO:0000313" key="5">
    <source>
        <dbReference type="Proteomes" id="UP000654913"/>
    </source>
</evidence>
<keyword evidence="2" id="KW-0732">Signal</keyword>
<name>A0A7R7XF19_9EURO</name>
<dbReference type="InterPro" id="IPR002889">
    <property type="entry name" value="WSC_carb-bd"/>
</dbReference>
<dbReference type="OrthoDB" id="2019572at2759"/>
<evidence type="ECO:0000256" key="1">
    <source>
        <dbReference type="SAM" id="MobiDB-lite"/>
    </source>
</evidence>
<evidence type="ECO:0000256" key="2">
    <source>
        <dbReference type="SAM" id="SignalP"/>
    </source>
</evidence>
<protein>
    <recommendedName>
        <fullName evidence="3">WSC domain-containing protein</fullName>
    </recommendedName>
</protein>
<proteinExistence type="predicted"/>
<organism evidence="4 5">
    <name type="scientific">Aspergillus puulaauensis</name>
    <dbReference type="NCBI Taxonomy" id="1220207"/>
    <lineage>
        <taxon>Eukaryota</taxon>
        <taxon>Fungi</taxon>
        <taxon>Dikarya</taxon>
        <taxon>Ascomycota</taxon>
        <taxon>Pezizomycotina</taxon>
        <taxon>Eurotiomycetes</taxon>
        <taxon>Eurotiomycetidae</taxon>
        <taxon>Eurotiales</taxon>
        <taxon>Aspergillaceae</taxon>
        <taxon>Aspergillus</taxon>
    </lineage>
</organism>
<feature type="signal peptide" evidence="2">
    <location>
        <begin position="1"/>
        <end position="18"/>
    </location>
</feature>
<feature type="chain" id="PRO_5030587833" description="WSC domain-containing protein" evidence="2">
    <location>
        <begin position="19"/>
        <end position="196"/>
    </location>
</feature>
<feature type="compositionally biased region" description="Polar residues" evidence="1">
    <location>
        <begin position="179"/>
        <end position="190"/>
    </location>
</feature>
<dbReference type="Proteomes" id="UP000654913">
    <property type="component" value="Chromosome 1"/>
</dbReference>
<dbReference type="EMBL" id="AP024443">
    <property type="protein sequence ID" value="BCS19484.1"/>
    <property type="molecule type" value="Genomic_DNA"/>
</dbReference>
<dbReference type="KEGG" id="apuu:APUU_12312S"/>
<reference evidence="4" key="2">
    <citation type="submission" date="2021-02" db="EMBL/GenBank/DDBJ databases">
        <title>Aspergillus puulaauensis MK2 genome sequence.</title>
        <authorList>
            <person name="Futagami T."/>
            <person name="Mori K."/>
            <person name="Kadooka C."/>
            <person name="Tanaka T."/>
        </authorList>
    </citation>
    <scope>NUCLEOTIDE SEQUENCE</scope>
    <source>
        <strain evidence="4">MK2</strain>
    </source>
</reference>
<dbReference type="SMART" id="SM00321">
    <property type="entry name" value="WSC"/>
    <property type="match status" value="1"/>
</dbReference>
<dbReference type="PROSITE" id="PS51212">
    <property type="entry name" value="WSC"/>
    <property type="match status" value="1"/>
</dbReference>
<evidence type="ECO:0000259" key="3">
    <source>
        <dbReference type="PROSITE" id="PS51212"/>
    </source>
</evidence>
<sequence>MKLTTAFAVLPFALVASARQQANYIGCFTSSGSLENQGSYTFQTVGYCINVCNGGDFKYAAVQKNNCLCGNNVPKQADMTDDGQCSSLCPGFAHDNCGGRDAWSVYFGVNGSKPDWLSSSSVAVTSTSTESTPTTSTTSAITSTSTSTSSEPANSSSVSLTSSANVSTKAPASASTSSMEPTPTPNSASRRLSFMF</sequence>
<dbReference type="GeneID" id="64969489"/>
<gene>
    <name evidence="4" type="ORF">APUU_12312S</name>
</gene>
<reference evidence="4" key="1">
    <citation type="submission" date="2021-01" db="EMBL/GenBank/DDBJ databases">
        <authorList>
            <consortium name="Aspergillus puulaauensis MK2 genome sequencing consortium"/>
            <person name="Kazuki M."/>
            <person name="Futagami T."/>
        </authorList>
    </citation>
    <scope>NUCLEOTIDE SEQUENCE</scope>
    <source>
        <strain evidence="4">MK2</strain>
    </source>
</reference>
<dbReference type="AlphaFoldDB" id="A0A7R7XF19"/>
<dbReference type="RefSeq" id="XP_041551678.1">
    <property type="nucleotide sequence ID" value="XM_041698500.1"/>
</dbReference>
<accession>A0A7R7XF19</accession>
<feature type="domain" description="WSC" evidence="3">
    <location>
        <begin position="21"/>
        <end position="109"/>
    </location>
</feature>
<evidence type="ECO:0000313" key="4">
    <source>
        <dbReference type="EMBL" id="BCS19484.1"/>
    </source>
</evidence>
<feature type="compositionally biased region" description="Low complexity" evidence="1">
    <location>
        <begin position="126"/>
        <end position="178"/>
    </location>
</feature>
<keyword evidence="5" id="KW-1185">Reference proteome</keyword>
<feature type="region of interest" description="Disordered" evidence="1">
    <location>
        <begin position="126"/>
        <end position="196"/>
    </location>
</feature>
<dbReference type="Pfam" id="PF01822">
    <property type="entry name" value="WSC"/>
    <property type="match status" value="1"/>
</dbReference>